<dbReference type="Proteomes" id="UP000014974">
    <property type="component" value="Unassembled WGS sequence"/>
</dbReference>
<evidence type="ECO:0000313" key="2">
    <source>
        <dbReference type="Proteomes" id="UP000014974"/>
    </source>
</evidence>
<gene>
    <name evidence="1" type="ORF">ADICYQ_3090</name>
</gene>
<dbReference type="AlphaFoldDB" id="S7WVA9"/>
<dbReference type="EMBL" id="ATNM01000110">
    <property type="protein sequence ID" value="EPR68018.1"/>
    <property type="molecule type" value="Genomic_DNA"/>
</dbReference>
<accession>S7WVA9</accession>
<dbReference type="STRING" id="641524.ADICYQ_3090"/>
<comment type="caution">
    <text evidence="1">The sequence shown here is derived from an EMBL/GenBank/DDBJ whole genome shotgun (WGS) entry which is preliminary data.</text>
</comment>
<evidence type="ECO:0000313" key="1">
    <source>
        <dbReference type="EMBL" id="EPR68018.1"/>
    </source>
</evidence>
<reference evidence="1 2" key="1">
    <citation type="journal article" date="2013" name="Genome Announc.">
        <title>Draft Genome Sequence of Cyclobacterium qasimii Strain M12-11BT, Isolated from Arctic Marine Sediment.</title>
        <authorList>
            <person name="Shivaji S."/>
            <person name="Ara S."/>
            <person name="Singh A."/>
            <person name="Kumar Pinnaka A."/>
        </authorList>
    </citation>
    <scope>NUCLEOTIDE SEQUENCE [LARGE SCALE GENOMIC DNA]</scope>
    <source>
        <strain evidence="1 2">M12-11B</strain>
    </source>
</reference>
<organism evidence="1 2">
    <name type="scientific">Cyclobacterium qasimii M12-11B</name>
    <dbReference type="NCBI Taxonomy" id="641524"/>
    <lineage>
        <taxon>Bacteria</taxon>
        <taxon>Pseudomonadati</taxon>
        <taxon>Bacteroidota</taxon>
        <taxon>Cytophagia</taxon>
        <taxon>Cytophagales</taxon>
        <taxon>Cyclobacteriaceae</taxon>
        <taxon>Cyclobacterium</taxon>
    </lineage>
</organism>
<proteinExistence type="predicted"/>
<sequence>MFHNGLFGILTAGRVIPARPGNQRRNSILINQNGKYCNIFHYSLHFFVFTLNKSIFKNKVLFLKSKLRFN</sequence>
<protein>
    <submittedName>
        <fullName evidence="1">Uncharacterized protein</fullName>
    </submittedName>
</protein>
<name>S7WVA9_9BACT</name>